<keyword evidence="13 18" id="KW-0520">NAD</keyword>
<evidence type="ECO:0000256" key="3">
    <source>
        <dbReference type="ARBA" id="ARBA00007012"/>
    </source>
</evidence>
<keyword evidence="11 18" id="KW-0249">Electron transport</keyword>
<feature type="transmembrane region" description="Helical" evidence="18">
    <location>
        <begin position="89"/>
        <end position="112"/>
    </location>
</feature>
<gene>
    <name evidence="20" type="primary">ND2</name>
</gene>
<evidence type="ECO:0000256" key="7">
    <source>
        <dbReference type="ARBA" id="ARBA00022660"/>
    </source>
</evidence>
<feature type="transmembrane region" description="Helical" evidence="18">
    <location>
        <begin position="312"/>
        <end position="333"/>
    </location>
</feature>
<evidence type="ECO:0000256" key="10">
    <source>
        <dbReference type="ARBA" id="ARBA00022967"/>
    </source>
</evidence>
<evidence type="ECO:0000256" key="11">
    <source>
        <dbReference type="ARBA" id="ARBA00022982"/>
    </source>
</evidence>
<feature type="transmembrane region" description="Helical" evidence="18">
    <location>
        <begin position="197"/>
        <end position="217"/>
    </location>
</feature>
<evidence type="ECO:0000256" key="14">
    <source>
        <dbReference type="ARBA" id="ARBA00023075"/>
    </source>
</evidence>
<dbReference type="RefSeq" id="YP_010535870.1">
    <property type="nucleotide sequence ID" value="NC_067936.1"/>
</dbReference>
<dbReference type="EMBL" id="ON303731">
    <property type="protein sequence ID" value="UYB79082.1"/>
    <property type="molecule type" value="Genomic_DNA"/>
</dbReference>
<feature type="transmembrane region" description="Helical" evidence="18">
    <location>
        <begin position="238"/>
        <end position="261"/>
    </location>
</feature>
<dbReference type="GO" id="GO:0005743">
    <property type="term" value="C:mitochondrial inner membrane"/>
    <property type="evidence" value="ECO:0007669"/>
    <property type="project" value="UniProtKB-SubCell"/>
</dbReference>
<keyword evidence="14 18" id="KW-0830">Ubiquinone</keyword>
<keyword evidence="16 18" id="KW-0472">Membrane</keyword>
<proteinExistence type="inferred from homology"/>
<dbReference type="Pfam" id="PF00361">
    <property type="entry name" value="Proton_antipo_M"/>
    <property type="match status" value="1"/>
</dbReference>
<geneLocation type="mitochondrion" evidence="20"/>
<evidence type="ECO:0000256" key="17">
    <source>
        <dbReference type="ARBA" id="ARBA00049551"/>
    </source>
</evidence>
<keyword evidence="9 18" id="KW-0999">Mitochondrion inner membrane</keyword>
<evidence type="ECO:0000256" key="6">
    <source>
        <dbReference type="ARBA" id="ARBA00022448"/>
    </source>
</evidence>
<evidence type="ECO:0000256" key="4">
    <source>
        <dbReference type="ARBA" id="ARBA00012944"/>
    </source>
</evidence>
<dbReference type="InterPro" id="IPR050175">
    <property type="entry name" value="Complex_I_Subunit_2"/>
</dbReference>
<dbReference type="EC" id="7.1.1.2" evidence="4 18"/>
<keyword evidence="7 18" id="KW-0679">Respiratory chain</keyword>
<organism evidence="20">
    <name type="scientific">Crypsis chinensis</name>
    <dbReference type="NCBI Taxonomy" id="2984370"/>
    <lineage>
        <taxon>Eukaryota</taxon>
        <taxon>Metazoa</taxon>
        <taxon>Ecdysozoa</taxon>
        <taxon>Arthropoda</taxon>
        <taxon>Hexapoda</taxon>
        <taxon>Insecta</taxon>
        <taxon>Pterygota</taxon>
        <taxon>Neoptera</taxon>
        <taxon>Endopterygota</taxon>
        <taxon>Coleoptera</taxon>
        <taxon>Polyphaga</taxon>
        <taxon>Cucujiformia</taxon>
        <taxon>Tenebrionidae</taxon>
        <taxon>Diaperinae</taxon>
        <taxon>Crypsis</taxon>
    </lineage>
</organism>
<comment type="subcellular location">
    <subcellularLocation>
        <location evidence="2 18">Mitochondrion inner membrane</location>
        <topology evidence="2 18">Multi-pass membrane protein</topology>
    </subcellularLocation>
</comment>
<dbReference type="GO" id="GO:0008137">
    <property type="term" value="F:NADH dehydrogenase (ubiquinone) activity"/>
    <property type="evidence" value="ECO:0007669"/>
    <property type="project" value="UniProtKB-EC"/>
</dbReference>
<dbReference type="GeneID" id="76345601"/>
<comment type="function">
    <text evidence="1">Core subunit of the mitochondrial membrane respiratory chain NADH dehydrogenase (Complex I) that is believed to belong to the minimal assembly required for catalysis. Complex I functions in the transfer of electrons from NADH to the respiratory chain. The immediate electron acceptor for the enzyme is believed to be ubiquinone.</text>
</comment>
<comment type="catalytic activity">
    <reaction evidence="17 18">
        <text>a ubiquinone + NADH + 5 H(+)(in) = a ubiquinol + NAD(+) + 4 H(+)(out)</text>
        <dbReference type="Rhea" id="RHEA:29091"/>
        <dbReference type="Rhea" id="RHEA-COMP:9565"/>
        <dbReference type="Rhea" id="RHEA-COMP:9566"/>
        <dbReference type="ChEBI" id="CHEBI:15378"/>
        <dbReference type="ChEBI" id="CHEBI:16389"/>
        <dbReference type="ChEBI" id="CHEBI:17976"/>
        <dbReference type="ChEBI" id="CHEBI:57540"/>
        <dbReference type="ChEBI" id="CHEBI:57945"/>
        <dbReference type="EC" id="7.1.1.2"/>
    </reaction>
</comment>
<dbReference type="GO" id="GO:0006120">
    <property type="term" value="P:mitochondrial electron transport, NADH to ubiquinone"/>
    <property type="evidence" value="ECO:0007669"/>
    <property type="project" value="InterPro"/>
</dbReference>
<reference evidence="20" key="1">
    <citation type="submission" date="2022-04" db="EMBL/GenBank/DDBJ databases">
        <authorList>
            <person name="Wei Z."/>
        </authorList>
    </citation>
    <scope>NUCLEOTIDE SEQUENCE</scope>
</reference>
<feature type="transmembrane region" description="Helical" evidence="18">
    <location>
        <begin position="124"/>
        <end position="140"/>
    </location>
</feature>
<evidence type="ECO:0000256" key="1">
    <source>
        <dbReference type="ARBA" id="ARBA00003257"/>
    </source>
</evidence>
<feature type="transmembrane region" description="Helical" evidence="18">
    <location>
        <begin position="146"/>
        <end position="166"/>
    </location>
</feature>
<evidence type="ECO:0000256" key="2">
    <source>
        <dbReference type="ARBA" id="ARBA00004448"/>
    </source>
</evidence>
<evidence type="ECO:0000256" key="12">
    <source>
        <dbReference type="ARBA" id="ARBA00022989"/>
    </source>
</evidence>
<evidence type="ECO:0000256" key="15">
    <source>
        <dbReference type="ARBA" id="ARBA00023128"/>
    </source>
</evidence>
<evidence type="ECO:0000256" key="5">
    <source>
        <dbReference type="ARBA" id="ARBA00021008"/>
    </source>
</evidence>
<evidence type="ECO:0000313" key="20">
    <source>
        <dbReference type="EMBL" id="UYB79082.1"/>
    </source>
</evidence>
<keyword evidence="12 18" id="KW-1133">Transmembrane helix</keyword>
<name>A0A978AZY6_9CUCU</name>
<keyword evidence="10 18" id="KW-1278">Translocase</keyword>
<keyword evidence="15 18" id="KW-0496">Mitochondrion</keyword>
<dbReference type="PANTHER" id="PTHR46552">
    <property type="entry name" value="NADH-UBIQUINONE OXIDOREDUCTASE CHAIN 2"/>
    <property type="match status" value="1"/>
</dbReference>
<keyword evidence="8 18" id="KW-0812">Transmembrane</keyword>
<evidence type="ECO:0000256" key="16">
    <source>
        <dbReference type="ARBA" id="ARBA00023136"/>
    </source>
</evidence>
<feature type="transmembrane region" description="Helical" evidence="18">
    <location>
        <begin position="12"/>
        <end position="37"/>
    </location>
</feature>
<feature type="domain" description="NADH:quinone oxidoreductase/Mrp antiporter transmembrane" evidence="19">
    <location>
        <begin position="22"/>
        <end position="281"/>
    </location>
</feature>
<feature type="transmembrane region" description="Helical" evidence="18">
    <location>
        <begin position="58"/>
        <end position="83"/>
    </location>
</feature>
<evidence type="ECO:0000256" key="18">
    <source>
        <dbReference type="RuleBase" id="RU003403"/>
    </source>
</evidence>
<keyword evidence="6" id="KW-0813">Transport</keyword>
<dbReference type="AlphaFoldDB" id="A0A978AZY6"/>
<comment type="function">
    <text evidence="18">Core subunit of the mitochondrial membrane respiratory chain NADH dehydrogenase (Complex I) which catalyzes electron transfer from NADH through the respiratory chain, using ubiquinone as an electron acceptor. Essential for the catalytic activity and assembly of complex I.</text>
</comment>
<accession>A0A978AZY6</accession>
<comment type="similarity">
    <text evidence="3 18">Belongs to the complex I subunit 2 family.</text>
</comment>
<dbReference type="PANTHER" id="PTHR46552:SF1">
    <property type="entry name" value="NADH-UBIQUINONE OXIDOREDUCTASE CHAIN 2"/>
    <property type="match status" value="1"/>
</dbReference>
<dbReference type="InterPro" id="IPR001750">
    <property type="entry name" value="ND/Mrp_TM"/>
</dbReference>
<sequence>MFLMQIMFMSTLVLGTMLTISASSWMLMWMGLEINLISFIPLMTKPKNKISVEASMKYFITQALASMVLLSAILMSFLLNAFILPSMNAFMMIPMSVALFLKLGAAPFHFWFPQVMEGLSWNNAFILMTWQKIAPIMILMNTSLNMILAMSVMMSSLMISGFMSFSQTSMKKIMAYSSINHIAWLLGSLLASWSAWLIYMLTYIMMNFMIIFYIKTYNLNYLSQMNSSSMNSTVKMSFMINFLSLAGLPPLIGFIPKWIVINNMTPWMLSMTAILIISTVIMIYIYMRIMVPSLILNNESLKVSSIKTPKTMLALTNSINLMILPIITLIQFFM</sequence>
<dbReference type="InterPro" id="IPR003917">
    <property type="entry name" value="NADH_UbQ_OxRdtase_chain2"/>
</dbReference>
<evidence type="ECO:0000259" key="19">
    <source>
        <dbReference type="Pfam" id="PF00361"/>
    </source>
</evidence>
<feature type="transmembrane region" description="Helical" evidence="18">
    <location>
        <begin position="267"/>
        <end position="291"/>
    </location>
</feature>
<protein>
    <recommendedName>
        <fullName evidence="5 18">NADH-ubiquinone oxidoreductase chain 2</fullName>
        <ecNumber evidence="4 18">7.1.1.2</ecNumber>
    </recommendedName>
</protein>
<evidence type="ECO:0000256" key="13">
    <source>
        <dbReference type="ARBA" id="ARBA00023027"/>
    </source>
</evidence>
<dbReference type="PRINTS" id="PR01436">
    <property type="entry name" value="NADHDHGNASE2"/>
</dbReference>
<evidence type="ECO:0000256" key="9">
    <source>
        <dbReference type="ARBA" id="ARBA00022792"/>
    </source>
</evidence>
<dbReference type="CTD" id="4536"/>
<evidence type="ECO:0000256" key="8">
    <source>
        <dbReference type="ARBA" id="ARBA00022692"/>
    </source>
</evidence>